<dbReference type="InterPro" id="IPR036388">
    <property type="entry name" value="WH-like_DNA-bd_sf"/>
</dbReference>
<dbReference type="InterPro" id="IPR013196">
    <property type="entry name" value="HTH_11"/>
</dbReference>
<reference evidence="4" key="1">
    <citation type="submission" date="2015-09" db="EMBL/GenBank/DDBJ databases">
        <authorList>
            <person name="Rodrigo-Torres Lidia"/>
            <person name="Arahal R.David."/>
        </authorList>
    </citation>
    <scope>NUCLEOTIDE SEQUENCE [LARGE SCALE GENOMIC DNA]</scope>
    <source>
        <strain evidence="4">CECT 5114</strain>
    </source>
</reference>
<keyword evidence="4" id="KW-1185">Reference proteome</keyword>
<evidence type="ECO:0000259" key="1">
    <source>
        <dbReference type="Pfam" id="PF08279"/>
    </source>
</evidence>
<dbReference type="Proteomes" id="UP000051184">
    <property type="component" value="Unassembled WGS sequence"/>
</dbReference>
<dbReference type="Gene3D" id="1.10.10.10">
    <property type="entry name" value="Winged helix-like DNA-binding domain superfamily/Winged helix DNA-binding domain"/>
    <property type="match status" value="1"/>
</dbReference>
<protein>
    <submittedName>
        <fullName evidence="3">HTH domain protein</fullName>
    </submittedName>
</protein>
<evidence type="ECO:0000313" key="4">
    <source>
        <dbReference type="Proteomes" id="UP000051184"/>
    </source>
</evidence>
<accession>A0A0N7MC29</accession>
<evidence type="ECO:0000259" key="2">
    <source>
        <dbReference type="Pfam" id="PF13280"/>
    </source>
</evidence>
<sequence>MQRLSSGDVVRAEDLAEEFGVSVRSIYRDMDSLKASGMPIEATQGTGYQAKAVTTLPPLHLTESELEALHLGLLAVAASADEDLQNAAQTVSQKLEDALPQGAETPSGAYAVYPFDDAGRALQHLATLRSAIRSRQMLRVTMGSGAKEDVRPLRLEYWGRVWTLLGYADGRKSFVKVPVHDILNMIVLPGLFVDEGGKGADDLPRATLTTLR</sequence>
<dbReference type="InterPro" id="IPR026881">
    <property type="entry name" value="WYL_dom"/>
</dbReference>
<dbReference type="AlphaFoldDB" id="A0A0N7MC29"/>
<dbReference type="InterPro" id="IPR051534">
    <property type="entry name" value="CBASS_pafABC_assoc_protein"/>
</dbReference>
<dbReference type="PANTHER" id="PTHR34580">
    <property type="match status" value="1"/>
</dbReference>
<feature type="domain" description="Helix-turn-helix type 11" evidence="1">
    <location>
        <begin position="3"/>
        <end position="49"/>
    </location>
</feature>
<evidence type="ECO:0000313" key="3">
    <source>
        <dbReference type="EMBL" id="CUK27056.1"/>
    </source>
</evidence>
<dbReference type="STRING" id="1715691.TA5113_03125"/>
<dbReference type="Pfam" id="PF08279">
    <property type="entry name" value="HTH_11"/>
    <property type="match status" value="1"/>
</dbReference>
<dbReference type="SUPFAM" id="SSF46785">
    <property type="entry name" value="Winged helix' DNA-binding domain"/>
    <property type="match status" value="1"/>
</dbReference>
<feature type="domain" description="WYL" evidence="2">
    <location>
        <begin position="123"/>
        <end position="182"/>
    </location>
</feature>
<dbReference type="Pfam" id="PF13280">
    <property type="entry name" value="WYL"/>
    <property type="match status" value="1"/>
</dbReference>
<name>A0A0N7MC29_9RHOB</name>
<dbReference type="EMBL" id="CYUE01000021">
    <property type="protein sequence ID" value="CUK27056.1"/>
    <property type="molecule type" value="Genomic_DNA"/>
</dbReference>
<dbReference type="PANTHER" id="PTHR34580:SF3">
    <property type="entry name" value="PROTEIN PAFB"/>
    <property type="match status" value="1"/>
</dbReference>
<gene>
    <name evidence="3" type="ORF">TA5114_02877</name>
</gene>
<organism evidence="3 4">
    <name type="scientific">Cognatishimia activa</name>
    <dbReference type="NCBI Taxonomy" id="1715691"/>
    <lineage>
        <taxon>Bacteria</taxon>
        <taxon>Pseudomonadati</taxon>
        <taxon>Pseudomonadota</taxon>
        <taxon>Alphaproteobacteria</taxon>
        <taxon>Rhodobacterales</taxon>
        <taxon>Paracoccaceae</taxon>
        <taxon>Cognatishimia</taxon>
    </lineage>
</organism>
<proteinExistence type="predicted"/>
<dbReference type="InterPro" id="IPR036390">
    <property type="entry name" value="WH_DNA-bd_sf"/>
</dbReference>